<evidence type="ECO:0000256" key="1">
    <source>
        <dbReference type="ARBA" id="ARBA00009820"/>
    </source>
</evidence>
<dbReference type="InterPro" id="IPR011042">
    <property type="entry name" value="6-blade_b-propeller_TolB-like"/>
</dbReference>
<name>A0A0S2I0Q1_9BACT</name>
<dbReference type="PANTHER" id="PTHR36842">
    <property type="entry name" value="PROTEIN TOLB HOMOLOG"/>
    <property type="match status" value="1"/>
</dbReference>
<gene>
    <name evidence="2" type="ORF">L21SP5_02287</name>
</gene>
<reference evidence="2 3" key="1">
    <citation type="submission" date="2015-11" db="EMBL/GenBank/DDBJ databases">
        <title>Description and complete genome sequence of a novel strain predominating in hypersaline microbial mats and representing a new family of the Bacteriodetes phylum.</title>
        <authorList>
            <person name="Spring S."/>
            <person name="Bunk B."/>
            <person name="Sproer C."/>
            <person name="Klenk H.-P."/>
        </authorList>
    </citation>
    <scope>NUCLEOTIDE SEQUENCE [LARGE SCALE GENOMIC DNA]</scope>
    <source>
        <strain evidence="2 3">L21-Spi-D4</strain>
    </source>
</reference>
<organism evidence="2 3">
    <name type="scientific">Salinivirga cyanobacteriivorans</name>
    <dbReference type="NCBI Taxonomy" id="1307839"/>
    <lineage>
        <taxon>Bacteria</taxon>
        <taxon>Pseudomonadati</taxon>
        <taxon>Bacteroidota</taxon>
        <taxon>Bacteroidia</taxon>
        <taxon>Bacteroidales</taxon>
        <taxon>Salinivirgaceae</taxon>
        <taxon>Salinivirga</taxon>
    </lineage>
</organism>
<dbReference type="STRING" id="1307839.L21SP5_02287"/>
<comment type="similarity">
    <text evidence="1">Belongs to the TolB family.</text>
</comment>
<dbReference type="SUPFAM" id="SSF82171">
    <property type="entry name" value="DPP6 N-terminal domain-like"/>
    <property type="match status" value="1"/>
</dbReference>
<accession>A0A0S2I0Q1</accession>
<dbReference type="Pfam" id="PF07676">
    <property type="entry name" value="PD40"/>
    <property type="match status" value="1"/>
</dbReference>
<dbReference type="EMBL" id="CP013118">
    <property type="protein sequence ID" value="ALO15919.1"/>
    <property type="molecule type" value="Genomic_DNA"/>
</dbReference>
<proteinExistence type="inferred from homology"/>
<dbReference type="Gene3D" id="2.120.10.30">
    <property type="entry name" value="TolB, C-terminal domain"/>
    <property type="match status" value="1"/>
</dbReference>
<dbReference type="AlphaFoldDB" id="A0A0S2I0Q1"/>
<dbReference type="PANTHER" id="PTHR36842:SF1">
    <property type="entry name" value="PROTEIN TOLB"/>
    <property type="match status" value="1"/>
</dbReference>
<protein>
    <submittedName>
        <fullName evidence="2">Translocation protein TolB</fullName>
    </submittedName>
</protein>
<evidence type="ECO:0000313" key="3">
    <source>
        <dbReference type="Proteomes" id="UP000064893"/>
    </source>
</evidence>
<keyword evidence="3" id="KW-1185">Reference proteome</keyword>
<sequence>MLVLISDTLFGQFYNGHRMRFGKNRVQYRDFYWQHYDFQRYKVYFHQGGDNTARYVGLRARDILTEMEYRLDYRLDGQVNFIVYNDLLDFRQSNIGLVSGNDQYNIGGTTTIANNKVMIYNYGTHRQLDRQVRRASAELLINEILVGSRFSDRLANSALISYPEWFIKGLIAYYGNEFAASEQQSIKDGLLNGKYKKMQWLTGKDAELAGFSFWTYVAMNYGEPALRDIMYLSRVSKNINNAIVFVTGVPFRYLLREWAEYSTYRYEQEGTGVPGAEAKKIKKRTKKKAQYSNLVFSPDERYFAWSRNESGKVKIYIQNAASGKRQKVFAYGHKLPQKIDRKYPVVRWHPKLNMLSWVYEHEQQIKLCFYDVNSTEINARNIQYINRMLDYDFNSDGTQIVFSGIHDGKTDLFTLNLASNEQNRLTDDLPDELNPKFTPEGNIIFSSNRNKPTGDTLQSHLDLYLTNARHFEPVKVVATPGNQTKPIVLGKDYYLYLNDQNGIQNRFVANYDSAIQFVDTAIHYRFFTEQKPLTDLRYGLIEHDVANSRSAFADLHFYNQRYHLLQKPFDLTPLQKTLNITEQKAFFTTRRKFYNKQIERLKEQQRRNDSLIDINNYTFEFEKKQKSDQRWPDFEADSLWVLKRKLYFTTFYTNYTVNQVDFSQLNRSYQVYTGGGVFFNPGFNVLTKFGAADLFEDYKLTAGFRLAANFTGNEYLISIENLKSRLDKQLILHRMGSEEYTDNELKRSYSYQTMLVLKYPFSQVSSVRLTGRLRLDQIVYPAINNETLVKPDDFRLWGGMLAEYVYDNTRSLGLNLYSGTRAKAFFEQYSRLEQNTGDHMFVVGTDVRHYIQIHRQLIWANRFAASSSFGNALLIYYLGGVDNWMSVSGNGYFDQTIPVDKSKNWAFQTVATNMRGFQQNIRNGNSFALINSELRWPVIKYVFNRPLNSDLLDNFMIAGFFDVGSAWYGWDITNTDNFYRYDYIENGPVSVRIDKRRDPLVAGYGFGFRTRVFGYYLRFDWAWGIENKKILDRQFYFSINLDF</sequence>
<evidence type="ECO:0000313" key="2">
    <source>
        <dbReference type="EMBL" id="ALO15919.1"/>
    </source>
</evidence>
<dbReference type="KEGG" id="blq:L21SP5_02287"/>
<dbReference type="InterPro" id="IPR011659">
    <property type="entry name" value="WD40"/>
</dbReference>
<dbReference type="Proteomes" id="UP000064893">
    <property type="component" value="Chromosome"/>
</dbReference>
<dbReference type="Gene3D" id="2.40.160.50">
    <property type="entry name" value="membrane protein fhac: a member of the omp85/tpsb transporter family"/>
    <property type="match status" value="1"/>
</dbReference>